<name>A0A1M8A101_MALS4</name>
<dbReference type="PRINTS" id="PR00926">
    <property type="entry name" value="MITOCARRIER"/>
</dbReference>
<keyword evidence="6" id="KW-0999">Mitochondrion inner membrane</keyword>
<dbReference type="GO" id="GO:1990542">
    <property type="term" value="P:mitochondrial transmembrane transport"/>
    <property type="evidence" value="ECO:0007669"/>
    <property type="project" value="InterPro"/>
</dbReference>
<dbReference type="Proteomes" id="UP000186303">
    <property type="component" value="Chromosome 1"/>
</dbReference>
<comment type="subcellular location">
    <subcellularLocation>
        <location evidence="1">Mitochondrion inner membrane</location>
        <topology evidence="1">Multi-pass membrane protein</topology>
    </subcellularLocation>
</comment>
<evidence type="ECO:0000256" key="6">
    <source>
        <dbReference type="ARBA" id="ARBA00022792"/>
    </source>
</evidence>
<dbReference type="VEuPathDB" id="FungiDB:MSYG_0207"/>
<gene>
    <name evidence="12" type="ORF">MSYG_0207</name>
</gene>
<feature type="repeat" description="Solcar" evidence="10">
    <location>
        <begin position="23"/>
        <end position="190"/>
    </location>
</feature>
<dbReference type="PROSITE" id="PS50920">
    <property type="entry name" value="SOLCAR"/>
    <property type="match status" value="3"/>
</dbReference>
<sequence>MADAAPVEDNAETRREKYLRPQMTFTDRVLASVTGSVSTSFLMTPLDVIKTRLQTQWEGAARPPFTQGLEASFGEPKGPPCPVHGTQPHSMPKSMLLQWIRPLNSAASSCAKPHFVQHYSICIYPDKCGTARICENFLYEGRMNGIWDGLVKVARTEGWRSLWRGLLPTLAMTVPSQVTYMSCYDIFRKSLLSIEAPVPVLNTVRSSEPEAPLLLLIDSTCDMPCERSEPVLPVTVQQKKMPLLIVSLVSGALARSISATLVTPLELLRTRLQASHGHSSSLSVIRPLFEEVQKNGISVLWRGISATLWRDVPFSAIYFTGYEAGKVLLTGGGFGESQTSTFWHEFGSSFLVGAVSGSVAAMCTHPFDLVKTRLQAEQAQAATSSSSLFHALRQIVVQDGLKGLFRGLSPRLAKVAPACGIMIGAFEGVSRLLAHSRAH</sequence>
<dbReference type="InterPro" id="IPR018108">
    <property type="entry name" value="MCP_transmembrane"/>
</dbReference>
<keyword evidence="3 11" id="KW-0813">Transport</keyword>
<dbReference type="Pfam" id="PF00153">
    <property type="entry name" value="Mito_carr"/>
    <property type="match status" value="4"/>
</dbReference>
<comment type="similarity">
    <text evidence="2 11">Belongs to the mitochondrial carrier (TC 2.A.29) family.</text>
</comment>
<keyword evidence="4 10" id="KW-0812">Transmembrane</keyword>
<dbReference type="OMA" id="FVSPIEM"/>
<feature type="repeat" description="Solcar" evidence="10">
    <location>
        <begin position="344"/>
        <end position="432"/>
    </location>
</feature>
<dbReference type="Gene3D" id="1.50.40.10">
    <property type="entry name" value="Mitochondrial carrier domain"/>
    <property type="match status" value="2"/>
</dbReference>
<keyword evidence="8" id="KW-0496">Mitochondrion</keyword>
<accession>A0A1M8A101</accession>
<evidence type="ECO:0000256" key="1">
    <source>
        <dbReference type="ARBA" id="ARBA00004448"/>
    </source>
</evidence>
<dbReference type="PANTHER" id="PTHR45760:SF2">
    <property type="entry name" value="FI19922P1-RELATED"/>
    <property type="match status" value="1"/>
</dbReference>
<dbReference type="AlphaFoldDB" id="A0A1M8A101"/>
<evidence type="ECO:0000256" key="5">
    <source>
        <dbReference type="ARBA" id="ARBA00022737"/>
    </source>
</evidence>
<evidence type="ECO:0000256" key="2">
    <source>
        <dbReference type="ARBA" id="ARBA00006375"/>
    </source>
</evidence>
<evidence type="ECO:0000256" key="11">
    <source>
        <dbReference type="RuleBase" id="RU000488"/>
    </source>
</evidence>
<feature type="repeat" description="Solcar" evidence="10">
    <location>
        <begin position="242"/>
        <end position="328"/>
    </location>
</feature>
<dbReference type="InterPro" id="IPR002067">
    <property type="entry name" value="MCP"/>
</dbReference>
<keyword evidence="7" id="KW-1133">Transmembrane helix</keyword>
<dbReference type="PANTHER" id="PTHR45760">
    <property type="entry name" value="FI19922P1-RELATED"/>
    <property type="match status" value="1"/>
</dbReference>
<dbReference type="SUPFAM" id="SSF103506">
    <property type="entry name" value="Mitochondrial carrier"/>
    <property type="match status" value="1"/>
</dbReference>
<evidence type="ECO:0000313" key="12">
    <source>
        <dbReference type="EMBL" id="SHO75874.1"/>
    </source>
</evidence>
<protein>
    <submittedName>
        <fullName evidence="12">Similar to S.cerevisiae protein MTM1 (Mitochondrial protein of the mitochondrial carrier family)</fullName>
    </submittedName>
</protein>
<reference evidence="13" key="1">
    <citation type="journal article" date="2017" name="Nucleic Acids Res.">
        <title>Proteogenomics produces comprehensive and highly accurate protein-coding gene annotation in a complete genome assembly of Malassezia sympodialis.</title>
        <authorList>
            <person name="Zhu Y."/>
            <person name="Engstroem P.G."/>
            <person name="Tellgren-Roth C."/>
            <person name="Baudo C.D."/>
            <person name="Kennell J.C."/>
            <person name="Sun S."/>
            <person name="Billmyre R.B."/>
            <person name="Schroeder M.S."/>
            <person name="Andersson A."/>
            <person name="Holm T."/>
            <person name="Sigurgeirsson B."/>
            <person name="Wu G."/>
            <person name="Sankaranarayanan S.R."/>
            <person name="Siddharthan R."/>
            <person name="Sanyal K."/>
            <person name="Lundeberg J."/>
            <person name="Nystedt B."/>
            <person name="Boekhout T."/>
            <person name="Dawson T.L. Jr."/>
            <person name="Heitman J."/>
            <person name="Scheynius A."/>
            <person name="Lehtioe J."/>
        </authorList>
    </citation>
    <scope>NUCLEOTIDE SEQUENCE [LARGE SCALE GENOMIC DNA]</scope>
    <source>
        <strain evidence="13">ATCC 42132</strain>
    </source>
</reference>
<evidence type="ECO:0000256" key="9">
    <source>
        <dbReference type="ARBA" id="ARBA00023136"/>
    </source>
</evidence>
<evidence type="ECO:0000256" key="4">
    <source>
        <dbReference type="ARBA" id="ARBA00022692"/>
    </source>
</evidence>
<dbReference type="InterPro" id="IPR045315">
    <property type="entry name" value="Mtm1-like"/>
</dbReference>
<evidence type="ECO:0000313" key="13">
    <source>
        <dbReference type="Proteomes" id="UP000186303"/>
    </source>
</evidence>
<evidence type="ECO:0000256" key="3">
    <source>
        <dbReference type="ARBA" id="ARBA00022448"/>
    </source>
</evidence>
<keyword evidence="13" id="KW-1185">Reference proteome</keyword>
<proteinExistence type="inferred from homology"/>
<evidence type="ECO:0000256" key="10">
    <source>
        <dbReference type="PROSITE-ProRule" id="PRU00282"/>
    </source>
</evidence>
<dbReference type="InterPro" id="IPR023395">
    <property type="entry name" value="MCP_dom_sf"/>
</dbReference>
<evidence type="ECO:0000256" key="7">
    <source>
        <dbReference type="ARBA" id="ARBA00022989"/>
    </source>
</evidence>
<evidence type="ECO:0000256" key="8">
    <source>
        <dbReference type="ARBA" id="ARBA00023128"/>
    </source>
</evidence>
<organism evidence="12 13">
    <name type="scientific">Malassezia sympodialis (strain ATCC 42132)</name>
    <name type="common">Atopic eczema-associated yeast</name>
    <dbReference type="NCBI Taxonomy" id="1230383"/>
    <lineage>
        <taxon>Eukaryota</taxon>
        <taxon>Fungi</taxon>
        <taxon>Dikarya</taxon>
        <taxon>Basidiomycota</taxon>
        <taxon>Ustilaginomycotina</taxon>
        <taxon>Malasseziomycetes</taxon>
        <taxon>Malasseziales</taxon>
        <taxon>Malasseziaceae</taxon>
        <taxon>Malassezia</taxon>
    </lineage>
</organism>
<keyword evidence="5" id="KW-0677">Repeat</keyword>
<keyword evidence="9 10" id="KW-0472">Membrane</keyword>
<dbReference type="OrthoDB" id="1747031at2759"/>
<dbReference type="GO" id="GO:0005743">
    <property type="term" value="C:mitochondrial inner membrane"/>
    <property type="evidence" value="ECO:0007669"/>
    <property type="project" value="UniProtKB-SubCell"/>
</dbReference>
<dbReference type="EMBL" id="LT671821">
    <property type="protein sequence ID" value="SHO75874.1"/>
    <property type="molecule type" value="Genomic_DNA"/>
</dbReference>